<dbReference type="NCBIfam" id="TIGR00756">
    <property type="entry name" value="PPR"/>
    <property type="match status" value="10"/>
</dbReference>
<dbReference type="InterPro" id="IPR046960">
    <property type="entry name" value="PPR_At4g14850-like_plant"/>
</dbReference>
<evidence type="ECO:0000259" key="4">
    <source>
        <dbReference type="Pfam" id="PF14432"/>
    </source>
</evidence>
<dbReference type="InterPro" id="IPR032867">
    <property type="entry name" value="DYW_dom"/>
</dbReference>
<dbReference type="InterPro" id="IPR011990">
    <property type="entry name" value="TPR-like_helical_dom_sf"/>
</dbReference>
<dbReference type="GO" id="GO:0003723">
    <property type="term" value="F:RNA binding"/>
    <property type="evidence" value="ECO:0007669"/>
    <property type="project" value="InterPro"/>
</dbReference>
<feature type="domain" description="DYW" evidence="4">
    <location>
        <begin position="1689"/>
        <end position="1781"/>
    </location>
</feature>
<accession>A0A8S2AZ23</accession>
<dbReference type="Gene3D" id="1.25.40.10">
    <property type="entry name" value="Tetratricopeptide repeat domain"/>
    <property type="match status" value="11"/>
</dbReference>
<reference evidence="5" key="1">
    <citation type="submission" date="2021-01" db="EMBL/GenBank/DDBJ databases">
        <authorList>
            <person name="Bezrukov I."/>
        </authorList>
    </citation>
    <scope>NUCLEOTIDE SEQUENCE</scope>
</reference>
<feature type="repeat" description="PPR" evidence="3">
    <location>
        <begin position="233"/>
        <end position="267"/>
    </location>
</feature>
<feature type="repeat" description="PPR" evidence="3">
    <location>
        <begin position="830"/>
        <end position="864"/>
    </location>
</feature>
<dbReference type="Proteomes" id="UP000682877">
    <property type="component" value="Chromosome 7"/>
</dbReference>
<feature type="repeat" description="PPR" evidence="3">
    <location>
        <begin position="163"/>
        <end position="197"/>
    </location>
</feature>
<dbReference type="GO" id="GO:0009451">
    <property type="term" value="P:RNA modification"/>
    <property type="evidence" value="ECO:0007669"/>
    <property type="project" value="InterPro"/>
</dbReference>
<sequence length="1781" mass="202078">MKKLVSKLRFFSSSSIVPRCNNTPKPVLNPLYNLLPQTQNPNKIVDVICSTLNHRDHSVLLPNLRDEVKSLIPHLGYSEISRVLLRFQSDASRALAFFKWVKFDLGKRPNVGNYCLLLHILASSKKFPLAMQFLSELIELTSKKEEEDVFSVLVSASDECNWDPVVFDMLVKGYLKLGLVEDGFSTFRKVIDSGFRVSVVTCNHLLNGLLKLDLMEDCWQVYNVMCRVRIHPNTYTFNILTNVFCNDSNFRQVDDFLEKMEEEGFEPDLVTYNTLVSSYCRRGRLKEAFYLYKIMYRRRVVPDLVTYTSLIKGLCTDGRVREAHQTFHRMLDRGIKPDCMSYNTLIYAYCKEGMMQQSKKLLHEMLGNSVVPDRFTCKLIVEGFAREGRLLAAVNFIVELRRLKVAIPFEVCDFLIESLCQEGKPFAAKHLLERIIEEEGHEAKPETYNNLIESLSRCDAIEEALVLKGKLKNQNQVLDVKTYRALIGCFCRIGRNCDAESLMAEMLDSEVKPDSFICGALVNGYCKELDFDKAESLLSFFAMEFRIFDTESYNSLVKAVCETGCGYNKALELQERMQRLGFVPNSLTCKYLIQDLAQRVQYLLSTHEENDVLVIQCPEDDDDVLVMSRIVKHPAIAILDSSTTFKEIRQIHAKLVVDGTLNDDHLVGQFVKAVALSDHTYLNYANQILDRSDKPTLFALNSMIRAHCKSPVPEKSFDFYSRILSSGNGLKPDNYTVNFLVQACTGLGMRETGLQVHGMTIRRGFDNDPHVQTGLISLYAELGCLDSCHKVFNSVSYPDFVCRTAMVTACARCGDVVFARKLFERMPEKDPIAWNAMISGYAQVGESREALNLFHLMQLEGVKVNGVSMISVLSACTQLGALDQGRWAHSYIERNKIKITVRLGTTLVDLYAKCGDMDKAMEVFWGMEEKNVYTWSSALNGLAMNGFGEKCLELFSLMKQDGVTPNAVTFVSVLRGCSVVGFVDEGQRHFDSMRNEFGIEPQLDHYGCLVDLYARAGRLEDAVSIIQQMPMKAHAAVWSSLLHASRMYKNLELGVLASKKMLELETSNHGAYVLLSNIYADSDDWDNVSHVRQSMKSKGVRKQPGCSVMEVNGEVHEFFVGDKSHPRYTEIDAVWKDISRRLRLAGYKADTTPVMFDIDEEEKEDALCLHSEKAAIAFGIMSLKEDVPIRIVKNLRVCGDCHQVSMMISKIFNREIIVRDRNRFHHFKDVVKSVSYRHGFIGDQLVGCYLRLGLDVCAEKLFDEMPERDLVAWNSLISGYAGRGYLGKCFEVLSRMMRSEVGFRPNEVTFLSMISACVYGGSKEEGRCIHGLVMKSGVLEEVKVVNALINWYGKTGDLISSCKLFEDLSVKNLVSWNTMILIHLQNGLAEEGLAYFNMSRRVGLKPDQATFLAVLRVCEDIGVVRLAQGIHGLIMFCGFNANKCITTALLDLYAKLGRLEDSSTVFNEITSPDSMAWTAMLAAYATHGYGRDAIKHFELMVHYGISPDHVTFTHLLNACSHSGLVEEGRYYFETMSKRYRIEPRLDHYSCMVDLMGRSGLLQDAYGLIKEMPMEPSSGVWGALLGACRVYKDTQLGTKAAERLFELEPRDGRNYIMLSNIYSASGLWKDASRIRNLMKQKGLVRASGYSYIEHGNKIHKFVVGDWSHPESEKIQKKLKEIRKKMKSELGFKSRTEFVLHDVDEDVKEEMINQHSEKIAMAFGLLVISPMEPIIIRKNLRICGDCHETAKAISLIEKRRIIIRDSKRFHHFLEGSCSCRDYW</sequence>
<dbReference type="PANTHER" id="PTHR47926">
    <property type="entry name" value="PENTATRICOPEPTIDE REPEAT-CONTAINING PROTEIN"/>
    <property type="match status" value="1"/>
</dbReference>
<dbReference type="FunFam" id="1.25.40.10:FF:000184">
    <property type="entry name" value="Pentatricopeptide repeat-containing protein, chloroplastic"/>
    <property type="match status" value="1"/>
</dbReference>
<evidence type="ECO:0000256" key="1">
    <source>
        <dbReference type="ARBA" id="ARBA00006643"/>
    </source>
</evidence>
<keyword evidence="2" id="KW-0677">Repeat</keyword>
<feature type="repeat" description="PPR" evidence="3">
    <location>
        <begin position="931"/>
        <end position="965"/>
    </location>
</feature>
<name>A0A8S2AZ23_ARAAE</name>
<feature type="repeat" description="PPR" evidence="3">
    <location>
        <begin position="1508"/>
        <end position="1538"/>
    </location>
</feature>
<dbReference type="Pfam" id="PF01535">
    <property type="entry name" value="PPR"/>
    <property type="match status" value="9"/>
</dbReference>
<feature type="repeat" description="PPR" evidence="3">
    <location>
        <begin position="549"/>
        <end position="584"/>
    </location>
</feature>
<dbReference type="InterPro" id="IPR002885">
    <property type="entry name" value="PPR_rpt"/>
</dbReference>
<dbReference type="GO" id="GO:0008270">
    <property type="term" value="F:zinc ion binding"/>
    <property type="evidence" value="ECO:0007669"/>
    <property type="project" value="InterPro"/>
</dbReference>
<evidence type="ECO:0000313" key="5">
    <source>
        <dbReference type="EMBL" id="CAE6203924.1"/>
    </source>
</evidence>
<proteinExistence type="inferred from homology"/>
<gene>
    <name evidence="5" type="ORF">AARE701A_LOCUS20020</name>
</gene>
<feature type="repeat" description="PPR" evidence="3">
    <location>
        <begin position="479"/>
        <end position="513"/>
    </location>
</feature>
<dbReference type="FunFam" id="1.25.40.10:FF:000407">
    <property type="entry name" value="Putative pentatricopeptide repeat-containing protein"/>
    <property type="match status" value="1"/>
</dbReference>
<dbReference type="InterPro" id="IPR046849">
    <property type="entry name" value="E2_motif"/>
</dbReference>
<feature type="repeat" description="PPR" evidence="3">
    <location>
        <begin position="338"/>
        <end position="372"/>
    </location>
</feature>
<feature type="repeat" description="PPR" evidence="3">
    <location>
        <begin position="1269"/>
        <end position="1303"/>
    </location>
</feature>
<feature type="repeat" description="PPR" evidence="3">
    <location>
        <begin position="1473"/>
        <end position="1507"/>
    </location>
</feature>
<evidence type="ECO:0000256" key="3">
    <source>
        <dbReference type="PROSITE-ProRule" id="PRU00708"/>
    </source>
</evidence>
<feature type="domain" description="DYW" evidence="4">
    <location>
        <begin position="1146"/>
        <end position="1232"/>
    </location>
</feature>
<feature type="repeat" description="PPR" evidence="3">
    <location>
        <begin position="1372"/>
        <end position="1406"/>
    </location>
</feature>
<feature type="repeat" description="PPR" evidence="3">
    <location>
        <begin position="303"/>
        <end position="337"/>
    </location>
</feature>
<feature type="repeat" description="PPR" evidence="3">
    <location>
        <begin position="268"/>
        <end position="302"/>
    </location>
</feature>
<feature type="repeat" description="PPR" evidence="3">
    <location>
        <begin position="198"/>
        <end position="232"/>
    </location>
</feature>
<evidence type="ECO:0000256" key="2">
    <source>
        <dbReference type="ARBA" id="ARBA00022737"/>
    </source>
</evidence>
<dbReference type="PANTHER" id="PTHR47926:SF379">
    <property type="entry name" value="TETRATRICOPEPTIDE-LIKE HELICAL DOMAIN SUPERFAMILY"/>
    <property type="match status" value="1"/>
</dbReference>
<dbReference type="Pfam" id="PF20430">
    <property type="entry name" value="Eplus_motif"/>
    <property type="match status" value="2"/>
</dbReference>
<comment type="similarity">
    <text evidence="1">Belongs to the PPR family. PCMP-H subfamily.</text>
</comment>
<dbReference type="SUPFAM" id="SSF48452">
    <property type="entry name" value="TPR-like"/>
    <property type="match status" value="1"/>
</dbReference>
<dbReference type="PROSITE" id="PS51375">
    <property type="entry name" value="PPR"/>
    <property type="match status" value="14"/>
</dbReference>
<keyword evidence="6" id="KW-1185">Reference proteome</keyword>
<dbReference type="EMBL" id="LR999457">
    <property type="protein sequence ID" value="CAE6203924.1"/>
    <property type="molecule type" value="Genomic_DNA"/>
</dbReference>
<dbReference type="FunFam" id="1.25.40.10:FF:001912">
    <property type="entry name" value="Putative pentatricopeptide repeat-containing protein isoform A"/>
    <property type="match status" value="1"/>
</dbReference>
<organism evidence="5 6">
    <name type="scientific">Arabidopsis arenosa</name>
    <name type="common">Sand rock-cress</name>
    <name type="synonym">Cardaminopsis arenosa</name>
    <dbReference type="NCBI Taxonomy" id="38785"/>
    <lineage>
        <taxon>Eukaryota</taxon>
        <taxon>Viridiplantae</taxon>
        <taxon>Streptophyta</taxon>
        <taxon>Embryophyta</taxon>
        <taxon>Tracheophyta</taxon>
        <taxon>Spermatophyta</taxon>
        <taxon>Magnoliopsida</taxon>
        <taxon>eudicotyledons</taxon>
        <taxon>Gunneridae</taxon>
        <taxon>Pentapetalae</taxon>
        <taxon>rosids</taxon>
        <taxon>malvids</taxon>
        <taxon>Brassicales</taxon>
        <taxon>Brassicaceae</taxon>
        <taxon>Camelineae</taxon>
        <taxon>Arabidopsis</taxon>
    </lineage>
</organism>
<dbReference type="FunFam" id="1.25.40.10:FF:000475">
    <property type="entry name" value="Pentatricopeptide repeat-containing protein At5g40410, mitochondrial"/>
    <property type="match status" value="1"/>
</dbReference>
<dbReference type="Pfam" id="PF14432">
    <property type="entry name" value="DYW_deaminase"/>
    <property type="match status" value="2"/>
</dbReference>
<dbReference type="InterPro" id="IPR046848">
    <property type="entry name" value="E_motif"/>
</dbReference>
<evidence type="ECO:0000313" key="6">
    <source>
        <dbReference type="Proteomes" id="UP000682877"/>
    </source>
</evidence>
<dbReference type="Pfam" id="PF20431">
    <property type="entry name" value="E_motif"/>
    <property type="match status" value="2"/>
</dbReference>
<dbReference type="Pfam" id="PF13041">
    <property type="entry name" value="PPR_2"/>
    <property type="match status" value="7"/>
</dbReference>
<protein>
    <recommendedName>
        <fullName evidence="4">DYW domain-containing protein</fullName>
    </recommendedName>
</protein>